<keyword evidence="4 5" id="KW-0067">ATP-binding</keyword>
<evidence type="ECO:0000256" key="5">
    <source>
        <dbReference type="HAMAP-Rule" id="MF_00968"/>
    </source>
</evidence>
<dbReference type="PROSITE" id="PS51195">
    <property type="entry name" value="Q_MOTIF"/>
    <property type="match status" value="1"/>
</dbReference>
<dbReference type="Pfam" id="PF00271">
    <property type="entry name" value="Helicase_C"/>
    <property type="match status" value="1"/>
</dbReference>
<evidence type="ECO:0000256" key="3">
    <source>
        <dbReference type="ARBA" id="ARBA00022806"/>
    </source>
</evidence>
<keyword evidence="12" id="KW-1185">Reference proteome</keyword>
<evidence type="ECO:0000256" key="2">
    <source>
        <dbReference type="ARBA" id="ARBA00022801"/>
    </source>
</evidence>
<dbReference type="PROSITE" id="PS51194">
    <property type="entry name" value="HELICASE_CTER"/>
    <property type="match status" value="1"/>
</dbReference>
<dbReference type="GO" id="GO:0004386">
    <property type="term" value="F:helicase activity"/>
    <property type="evidence" value="ECO:0007669"/>
    <property type="project" value="UniProtKB-KW"/>
</dbReference>
<feature type="domain" description="Helicase C-terminal" evidence="9">
    <location>
        <begin position="236"/>
        <end position="388"/>
    </location>
</feature>
<evidence type="ECO:0000256" key="4">
    <source>
        <dbReference type="ARBA" id="ARBA00022840"/>
    </source>
</evidence>
<evidence type="ECO:0000259" key="9">
    <source>
        <dbReference type="PROSITE" id="PS51194"/>
    </source>
</evidence>
<dbReference type="PROSITE" id="PS00039">
    <property type="entry name" value="DEAD_ATP_HELICASE"/>
    <property type="match status" value="1"/>
</dbReference>
<dbReference type="Proteomes" id="UP000663207">
    <property type="component" value="Chromosome"/>
</dbReference>
<feature type="compositionally biased region" description="Low complexity" evidence="7">
    <location>
        <begin position="392"/>
        <end position="406"/>
    </location>
</feature>
<proteinExistence type="inferred from homology"/>
<dbReference type="InterPro" id="IPR028622">
    <property type="entry name" value="DEAD_helicase_RhlE"/>
</dbReference>
<dbReference type="Pfam" id="PF00270">
    <property type="entry name" value="DEAD"/>
    <property type="match status" value="1"/>
</dbReference>
<feature type="compositionally biased region" description="Basic and acidic residues" evidence="7">
    <location>
        <begin position="423"/>
        <end position="462"/>
    </location>
</feature>
<dbReference type="SMART" id="SM00490">
    <property type="entry name" value="HELICc"/>
    <property type="match status" value="1"/>
</dbReference>
<evidence type="ECO:0000259" key="10">
    <source>
        <dbReference type="PROSITE" id="PS51195"/>
    </source>
</evidence>
<dbReference type="PANTHER" id="PTHR47959:SF13">
    <property type="entry name" value="ATP-DEPENDENT RNA HELICASE RHLE"/>
    <property type="match status" value="1"/>
</dbReference>
<dbReference type="InterPro" id="IPR027417">
    <property type="entry name" value="P-loop_NTPase"/>
</dbReference>
<dbReference type="InterPro" id="IPR014001">
    <property type="entry name" value="Helicase_ATP-bd"/>
</dbReference>
<protein>
    <recommendedName>
        <fullName evidence="5">ATP-dependent RNA helicase RhlE</fullName>
        <ecNumber evidence="5">3.6.4.13</ecNumber>
    </recommendedName>
</protein>
<evidence type="ECO:0000313" key="11">
    <source>
        <dbReference type="EMBL" id="QSX37965.1"/>
    </source>
</evidence>
<feature type="compositionally biased region" description="Polar residues" evidence="7">
    <location>
        <begin position="486"/>
        <end position="497"/>
    </location>
</feature>
<keyword evidence="5" id="KW-0690">Ribosome biogenesis</keyword>
<evidence type="ECO:0000256" key="7">
    <source>
        <dbReference type="SAM" id="MobiDB-lite"/>
    </source>
</evidence>
<reference evidence="11 12" key="1">
    <citation type="submission" date="2021-03" db="EMBL/GenBank/DDBJ databases">
        <title>Novel species identification of genus Shewanella.</title>
        <authorList>
            <person name="Liu G."/>
            <person name="Zhang Q."/>
        </authorList>
    </citation>
    <scope>NUCLEOTIDE SEQUENCE [LARGE SCALE GENOMIC DNA]</scope>
    <source>
        <strain evidence="11 12">FJAT-52962</strain>
    </source>
</reference>
<evidence type="ECO:0000313" key="12">
    <source>
        <dbReference type="Proteomes" id="UP000663207"/>
    </source>
</evidence>
<comment type="catalytic activity">
    <reaction evidence="5">
        <text>ATP + H2O = ADP + phosphate + H(+)</text>
        <dbReference type="Rhea" id="RHEA:13065"/>
        <dbReference type="ChEBI" id="CHEBI:15377"/>
        <dbReference type="ChEBI" id="CHEBI:15378"/>
        <dbReference type="ChEBI" id="CHEBI:30616"/>
        <dbReference type="ChEBI" id="CHEBI:43474"/>
        <dbReference type="ChEBI" id="CHEBI:456216"/>
        <dbReference type="EC" id="3.6.4.13"/>
    </reaction>
</comment>
<gene>
    <name evidence="5" type="primary">rhlE</name>
    <name evidence="11" type="ORF">JYB85_03745</name>
</gene>
<name>A0ABX7R4E5_9GAMM</name>
<feature type="short sequence motif" description="Q motif" evidence="6">
    <location>
        <begin position="1"/>
        <end position="29"/>
    </location>
</feature>
<keyword evidence="1 5" id="KW-0547">Nucleotide-binding</keyword>
<sequence length="519" mass="56329">MSFASLGLSAPILKALSQKGYQTPSPIQAQAIPVVLKGGDLLAAAQTGTGKTAGFTLPLLENLSKGQKAGPKQVRALVLTPTRELAAQIADNVTAYSKYLPLKSTVVFGGVSINPQISALARGVDILVATPGRLLDLYQQHALSFHGLEVLVLDEADRMLDMGFIHDIKRILKLLPPKRQNLLFSATFSEEIRTLAHGLLHNAAEVSVTPRNSTAERVRQWICPVDKNQKPALLAELTRFYRWEQVLVFCRTKHGANRLAKQMEAEGIKAAAIHGNKSQSARTKALADFKSGAIRMLVATDIAARGIDIAELPQVVNFELPHVPEDYVHRIGRTGRAGSDGEAVSLVTHEEVKQLRDIERLIKQSLTRKEFDGFIPTHPLPTSQQAGGGSRSQAKSGQGAKQGQGAKRPHSKGRTGQPQGEQQRPERRTDGRKGGEQRPADSRGNAEKRDSGDRRQQPEGRKPQQSKPQGSKPQGSKPQGNRPEGNRSQANKPQGSSAEGKPQVRRRRPKPQGAPKPAA</sequence>
<keyword evidence="5" id="KW-0963">Cytoplasm</keyword>
<dbReference type="InterPro" id="IPR014014">
    <property type="entry name" value="RNA_helicase_DEAD_Q_motif"/>
</dbReference>
<feature type="domain" description="Helicase ATP-binding" evidence="8">
    <location>
        <begin position="32"/>
        <end position="206"/>
    </location>
</feature>
<dbReference type="InterPro" id="IPR001650">
    <property type="entry name" value="Helicase_C-like"/>
</dbReference>
<evidence type="ECO:0000259" key="8">
    <source>
        <dbReference type="PROSITE" id="PS51192"/>
    </source>
</evidence>
<evidence type="ECO:0000256" key="6">
    <source>
        <dbReference type="PROSITE-ProRule" id="PRU00552"/>
    </source>
</evidence>
<organism evidence="11 12">
    <name type="scientific">Shewanella sedimentimangrovi</name>
    <dbReference type="NCBI Taxonomy" id="2814293"/>
    <lineage>
        <taxon>Bacteria</taxon>
        <taxon>Pseudomonadati</taxon>
        <taxon>Pseudomonadota</taxon>
        <taxon>Gammaproteobacteria</taxon>
        <taxon>Alteromonadales</taxon>
        <taxon>Shewanellaceae</taxon>
        <taxon>Shewanella</taxon>
    </lineage>
</organism>
<dbReference type="InterPro" id="IPR044742">
    <property type="entry name" value="DEAD/DEAH_RhlB"/>
</dbReference>
<evidence type="ECO:0000256" key="1">
    <source>
        <dbReference type="ARBA" id="ARBA00022741"/>
    </source>
</evidence>
<accession>A0ABX7R4E5</accession>
<dbReference type="CDD" id="cd00268">
    <property type="entry name" value="DEADc"/>
    <property type="match status" value="1"/>
</dbReference>
<dbReference type="EC" id="3.6.4.13" evidence="5"/>
<dbReference type="PANTHER" id="PTHR47959">
    <property type="entry name" value="ATP-DEPENDENT RNA HELICASE RHLE-RELATED"/>
    <property type="match status" value="1"/>
</dbReference>
<comment type="function">
    <text evidence="5">DEAD-box RNA helicase involved in ribosome assembly. Has RNA-dependent ATPase activity and unwinds double-stranded RNA.</text>
</comment>
<dbReference type="InterPro" id="IPR050079">
    <property type="entry name" value="DEAD_box_RNA_helicase"/>
</dbReference>
<feature type="compositionally biased region" description="Low complexity" evidence="7">
    <location>
        <begin position="463"/>
        <end position="480"/>
    </location>
</feature>
<dbReference type="SMART" id="SM00487">
    <property type="entry name" value="DEXDc"/>
    <property type="match status" value="1"/>
</dbReference>
<dbReference type="CDD" id="cd18787">
    <property type="entry name" value="SF2_C_DEAD"/>
    <property type="match status" value="1"/>
</dbReference>
<dbReference type="InterPro" id="IPR011545">
    <property type="entry name" value="DEAD/DEAH_box_helicase_dom"/>
</dbReference>
<dbReference type="EMBL" id="CP071502">
    <property type="protein sequence ID" value="QSX37965.1"/>
    <property type="molecule type" value="Genomic_DNA"/>
</dbReference>
<feature type="region of interest" description="Disordered" evidence="7">
    <location>
        <begin position="372"/>
        <end position="519"/>
    </location>
</feature>
<feature type="domain" description="DEAD-box RNA helicase Q" evidence="10">
    <location>
        <begin position="1"/>
        <end position="29"/>
    </location>
</feature>
<keyword evidence="3 5" id="KW-0347">Helicase</keyword>
<dbReference type="InterPro" id="IPR000629">
    <property type="entry name" value="RNA-helicase_DEAD-box_CS"/>
</dbReference>
<dbReference type="SUPFAM" id="SSF52540">
    <property type="entry name" value="P-loop containing nucleoside triphosphate hydrolases"/>
    <property type="match status" value="1"/>
</dbReference>
<comment type="similarity">
    <text evidence="5">Belongs to the DEAD box helicase family. RhlE subfamily.</text>
</comment>
<dbReference type="Gene3D" id="3.40.50.300">
    <property type="entry name" value="P-loop containing nucleotide triphosphate hydrolases"/>
    <property type="match status" value="2"/>
</dbReference>
<dbReference type="PROSITE" id="PS51192">
    <property type="entry name" value="HELICASE_ATP_BIND_1"/>
    <property type="match status" value="1"/>
</dbReference>
<keyword evidence="2 5" id="KW-0378">Hydrolase</keyword>
<dbReference type="RefSeq" id="WP_207381123.1">
    <property type="nucleotide sequence ID" value="NZ_CP071502.1"/>
</dbReference>
<comment type="subcellular location">
    <subcellularLocation>
        <location evidence="5">Cytoplasm</location>
    </subcellularLocation>
</comment>
<dbReference type="HAMAP" id="MF_00968">
    <property type="entry name" value="DEAD_helicase_RhlE"/>
    <property type="match status" value="1"/>
</dbReference>